<dbReference type="Proteomes" id="UP000544222">
    <property type="component" value="Unassembled WGS sequence"/>
</dbReference>
<dbReference type="InterPro" id="IPR013728">
    <property type="entry name" value="BT_3987-like_N"/>
</dbReference>
<evidence type="ECO:0008006" key="5">
    <source>
        <dbReference type="Google" id="ProtNLM"/>
    </source>
</evidence>
<accession>A0A7W5DSV4</accession>
<comment type="caution">
    <text evidence="3">The sequence shown here is derived from an EMBL/GenBank/DDBJ whole genome shotgun (WGS) entry which is preliminary data.</text>
</comment>
<dbReference type="Pfam" id="PF18620">
    <property type="entry name" value="DUF5627"/>
    <property type="match status" value="1"/>
</dbReference>
<feature type="domain" description="DUF5627" evidence="2">
    <location>
        <begin position="201"/>
        <end position="332"/>
    </location>
</feature>
<sequence>MKNIFFVFVIGIFVLVSCQNQPISFPNYKYSTVYFAYQSPVRTLILGTDNQYDNSLDTAHQCEIYATMGGVYSNSTDRILDVVVDNTLCNHLTFDDANGNPVLPMPSSYYKFLSNNMQIVIPKGSIMGGIKVQLTDAFFADSLSIQNTYVIPLRITKVANADSILSGEALEGVTNPNPFVAGDWQTLPKNYVLYCIKYRNPWDASYLRRGIEQGSDTTVVYHEPYVEYDQVVSEGTNVATVSMHKLLISLNAIKKGNVDVPFQLLLTFDNNNNCTITNPANASYTVTGTGQYVKNGDEWGNEKRDVLHLKYSVTFGALTHTMTDTLVMRDRNESAETFVPYYNQ</sequence>
<dbReference type="Pfam" id="PF08522">
    <property type="entry name" value="BT_3987-like_N"/>
    <property type="match status" value="1"/>
</dbReference>
<organism evidence="3 4">
    <name type="scientific">Microbacter margulisiae</name>
    <dbReference type="NCBI Taxonomy" id="1350067"/>
    <lineage>
        <taxon>Bacteria</taxon>
        <taxon>Pseudomonadati</taxon>
        <taxon>Bacteroidota</taxon>
        <taxon>Bacteroidia</taxon>
        <taxon>Bacteroidales</taxon>
        <taxon>Porphyromonadaceae</taxon>
        <taxon>Microbacter</taxon>
    </lineage>
</organism>
<dbReference type="Gene3D" id="2.40.128.420">
    <property type="match status" value="1"/>
</dbReference>
<dbReference type="InterPro" id="IPR040580">
    <property type="entry name" value="DUF5627"/>
</dbReference>
<dbReference type="EMBL" id="JACHYB010000002">
    <property type="protein sequence ID" value="MBB3188123.1"/>
    <property type="molecule type" value="Genomic_DNA"/>
</dbReference>
<evidence type="ECO:0000259" key="2">
    <source>
        <dbReference type="Pfam" id="PF18620"/>
    </source>
</evidence>
<name>A0A7W5DSV4_9PORP</name>
<reference evidence="3 4" key="1">
    <citation type="submission" date="2020-08" db="EMBL/GenBank/DDBJ databases">
        <title>Genomic Encyclopedia of Type Strains, Phase IV (KMG-IV): sequencing the most valuable type-strain genomes for metagenomic binning, comparative biology and taxonomic classification.</title>
        <authorList>
            <person name="Goeker M."/>
        </authorList>
    </citation>
    <scope>NUCLEOTIDE SEQUENCE [LARGE SCALE GENOMIC DNA]</scope>
    <source>
        <strain evidence="3 4">DSM 27471</strain>
    </source>
</reference>
<keyword evidence="4" id="KW-1185">Reference proteome</keyword>
<dbReference type="Gene3D" id="2.60.40.1740">
    <property type="entry name" value="hypothetical protein (bacova_03559)"/>
    <property type="match status" value="1"/>
</dbReference>
<evidence type="ECO:0000313" key="4">
    <source>
        <dbReference type="Proteomes" id="UP000544222"/>
    </source>
</evidence>
<dbReference type="PROSITE" id="PS51257">
    <property type="entry name" value="PROKAR_LIPOPROTEIN"/>
    <property type="match status" value="1"/>
</dbReference>
<evidence type="ECO:0000313" key="3">
    <source>
        <dbReference type="EMBL" id="MBB3188123.1"/>
    </source>
</evidence>
<dbReference type="AlphaFoldDB" id="A0A7W5DSV4"/>
<gene>
    <name evidence="3" type="ORF">FHX64_002321</name>
</gene>
<proteinExistence type="predicted"/>
<protein>
    <recommendedName>
        <fullName evidence="5">Adhesin</fullName>
    </recommendedName>
</protein>
<dbReference type="RefSeq" id="WP_183413907.1">
    <property type="nucleotide sequence ID" value="NZ_JACHYB010000002.1"/>
</dbReference>
<evidence type="ECO:0000259" key="1">
    <source>
        <dbReference type="Pfam" id="PF08522"/>
    </source>
</evidence>
<feature type="domain" description="BT-3987-like N-terminal" evidence="1">
    <location>
        <begin position="31"/>
        <end position="161"/>
    </location>
</feature>